<name>A0A831LVN5_9EURY</name>
<comment type="similarity">
    <text evidence="14">Belongs to the NifD/NifK/NifE/NifN family.</text>
</comment>
<comment type="subunit">
    <text evidence="4">Tetramer of two alpha and two beta chains. Forms complex with the iron protein (nitrogenase component 2).</text>
</comment>
<keyword evidence="12 14" id="KW-0535">Nitrogen fixation</keyword>
<dbReference type="PANTHER" id="PTHR43457:SF1">
    <property type="entry name" value="NITROGENASE MOLYBDENUM-IRON PROTEIN ALPHA CHAIN"/>
    <property type="match status" value="1"/>
</dbReference>
<gene>
    <name evidence="17" type="ORF">ENN52_06225</name>
</gene>
<keyword evidence="10 15" id="KW-0408">Iron</keyword>
<dbReference type="NCBIfam" id="TIGR01862">
    <property type="entry name" value="N2-ase-Ialpha"/>
    <property type="match status" value="1"/>
</dbReference>
<evidence type="ECO:0000256" key="2">
    <source>
        <dbReference type="ARBA" id="ARBA00001969"/>
    </source>
</evidence>
<evidence type="ECO:0000313" key="17">
    <source>
        <dbReference type="EMBL" id="HDS63705.1"/>
    </source>
</evidence>
<dbReference type="GO" id="GO:0051536">
    <property type="term" value="F:iron-sulfur cluster binding"/>
    <property type="evidence" value="ECO:0007669"/>
    <property type="project" value="UniProtKB-KW"/>
</dbReference>
<keyword evidence="5" id="KW-0500">Molybdenum</keyword>
<comment type="function">
    <text evidence="3">This molybdenum-iron protein is part of the nitrogenase complex that catalyzes the key enzymatic reactions in nitrogen fixation.</text>
</comment>
<protein>
    <recommendedName>
        <fullName evidence="15">Nitrogenase protein alpha chain</fullName>
        <ecNumber evidence="15">1.18.6.1</ecNumber>
    </recommendedName>
</protein>
<dbReference type="InterPro" id="IPR000318">
    <property type="entry name" value="Nase_comp1_CS"/>
</dbReference>
<keyword evidence="7" id="KW-0547">Nucleotide-binding</keyword>
<feature type="domain" description="Nitrogenase/oxidoreductase component 1" evidence="16">
    <location>
        <begin position="56"/>
        <end position="517"/>
    </location>
</feature>
<dbReference type="GO" id="GO:0046872">
    <property type="term" value="F:metal ion binding"/>
    <property type="evidence" value="ECO:0007669"/>
    <property type="project" value="UniProtKB-KW"/>
</dbReference>
<comment type="cofactor">
    <cofactor evidence="1">
        <name>[8Fe-7S] cluster</name>
        <dbReference type="ChEBI" id="CHEBI:21143"/>
    </cofactor>
</comment>
<evidence type="ECO:0000256" key="9">
    <source>
        <dbReference type="ARBA" id="ARBA00023002"/>
    </source>
</evidence>
<evidence type="ECO:0000256" key="8">
    <source>
        <dbReference type="ARBA" id="ARBA00022840"/>
    </source>
</evidence>
<evidence type="ECO:0000256" key="5">
    <source>
        <dbReference type="ARBA" id="ARBA00022505"/>
    </source>
</evidence>
<keyword evidence="11" id="KW-0411">Iron-sulfur</keyword>
<comment type="cofactor">
    <cofactor evidence="2">
        <name>[7Fe-Mo-9S-C-homocitryl] cluster</name>
        <dbReference type="ChEBI" id="CHEBI:30409"/>
    </cofactor>
</comment>
<evidence type="ECO:0000259" key="16">
    <source>
        <dbReference type="Pfam" id="PF00148"/>
    </source>
</evidence>
<evidence type="ECO:0000256" key="6">
    <source>
        <dbReference type="ARBA" id="ARBA00022723"/>
    </source>
</evidence>
<organism evidence="17">
    <name type="scientific">Methanofollis liminatans</name>
    <dbReference type="NCBI Taxonomy" id="2201"/>
    <lineage>
        <taxon>Archaea</taxon>
        <taxon>Methanobacteriati</taxon>
        <taxon>Methanobacteriota</taxon>
        <taxon>Stenosarchaea group</taxon>
        <taxon>Methanomicrobia</taxon>
        <taxon>Methanomicrobiales</taxon>
        <taxon>Methanomicrobiaceae</taxon>
        <taxon>Methanofollis</taxon>
    </lineage>
</organism>
<dbReference type="GO" id="GO:0016163">
    <property type="term" value="F:nitrogenase activity"/>
    <property type="evidence" value="ECO:0007669"/>
    <property type="project" value="UniProtKB-EC"/>
</dbReference>
<evidence type="ECO:0000256" key="12">
    <source>
        <dbReference type="ARBA" id="ARBA00023231"/>
    </source>
</evidence>
<evidence type="ECO:0000256" key="11">
    <source>
        <dbReference type="ARBA" id="ARBA00023014"/>
    </source>
</evidence>
<comment type="caution">
    <text evidence="17">The sequence shown here is derived from an EMBL/GenBank/DDBJ whole genome shotgun (WGS) entry which is preliminary data.</text>
</comment>
<dbReference type="SUPFAM" id="SSF53807">
    <property type="entry name" value="Helical backbone' metal receptor"/>
    <property type="match status" value="1"/>
</dbReference>
<dbReference type="EMBL" id="DSBY01000254">
    <property type="protein sequence ID" value="HDS63705.1"/>
    <property type="molecule type" value="Genomic_DNA"/>
</dbReference>
<accession>A0A831LVN5</accession>
<reference evidence="17" key="1">
    <citation type="journal article" date="2020" name="mSystems">
        <title>Genome- and Community-Level Interaction Insights into Carbon Utilization and Element Cycling Functions of Hydrothermarchaeota in Hydrothermal Sediment.</title>
        <authorList>
            <person name="Zhou Z."/>
            <person name="Liu Y."/>
            <person name="Xu W."/>
            <person name="Pan J."/>
            <person name="Luo Z.H."/>
            <person name="Li M."/>
        </authorList>
    </citation>
    <scope>NUCLEOTIDE SEQUENCE</scope>
    <source>
        <strain evidence="17">SpSt-1183</strain>
    </source>
</reference>
<evidence type="ECO:0000256" key="4">
    <source>
        <dbReference type="ARBA" id="ARBA00011462"/>
    </source>
</evidence>
<dbReference type="Pfam" id="PF00148">
    <property type="entry name" value="Oxidored_nitro"/>
    <property type="match status" value="1"/>
</dbReference>
<dbReference type="AlphaFoldDB" id="A0A831LVN5"/>
<dbReference type="PROSITE" id="PS00090">
    <property type="entry name" value="NITROGENASE_1_2"/>
    <property type="match status" value="1"/>
</dbReference>
<evidence type="ECO:0000256" key="7">
    <source>
        <dbReference type="ARBA" id="ARBA00022741"/>
    </source>
</evidence>
<dbReference type="PANTHER" id="PTHR43457">
    <property type="entry name" value="NITROGENASE MOLYBDENUM-IRON PROTEIN ALPHA CHAIN"/>
    <property type="match status" value="1"/>
</dbReference>
<evidence type="ECO:0000256" key="13">
    <source>
        <dbReference type="ARBA" id="ARBA00047967"/>
    </source>
</evidence>
<evidence type="ECO:0000256" key="1">
    <source>
        <dbReference type="ARBA" id="ARBA00001919"/>
    </source>
</evidence>
<dbReference type="Proteomes" id="UP000885648">
    <property type="component" value="Unassembled WGS sequence"/>
</dbReference>
<keyword evidence="6 15" id="KW-0479">Metal-binding</keyword>
<comment type="catalytic activity">
    <reaction evidence="13 15">
        <text>N2 + 8 reduced [2Fe-2S]-[ferredoxin] + 16 ATP + 16 H2O = H2 + 8 oxidized [2Fe-2S]-[ferredoxin] + 2 NH4(+) + 16 ADP + 16 phosphate + 6 H(+)</text>
        <dbReference type="Rhea" id="RHEA:21448"/>
        <dbReference type="Rhea" id="RHEA-COMP:10000"/>
        <dbReference type="Rhea" id="RHEA-COMP:10001"/>
        <dbReference type="ChEBI" id="CHEBI:15377"/>
        <dbReference type="ChEBI" id="CHEBI:15378"/>
        <dbReference type="ChEBI" id="CHEBI:17997"/>
        <dbReference type="ChEBI" id="CHEBI:18276"/>
        <dbReference type="ChEBI" id="CHEBI:28938"/>
        <dbReference type="ChEBI" id="CHEBI:30616"/>
        <dbReference type="ChEBI" id="CHEBI:33737"/>
        <dbReference type="ChEBI" id="CHEBI:33738"/>
        <dbReference type="ChEBI" id="CHEBI:43474"/>
        <dbReference type="ChEBI" id="CHEBI:456216"/>
        <dbReference type="EC" id="1.18.6.1"/>
    </reaction>
</comment>
<evidence type="ECO:0000256" key="15">
    <source>
        <dbReference type="RuleBase" id="RU004022"/>
    </source>
</evidence>
<sequence length="541" mass="60368">MTDSEVTIDRMLAPYSDNVKKNRKKHLVVKNEAAGCCPQIEANTRTIPGIITQRGCAYAGCKGVVVGPIKDMITITHGPVGCGYYTWGARRNKARADDTTPKDKIYSQLCFTTDMQEPDIVFGGEKKLAKMIDEVVEMFHPRAINICATCPIGLIGDDLNAVAKAAQERHGIQVLAYNCEGYKGVSQSAGHHIANNNIMEKIIGTGSERKPGKHIINILGEFNIGGDGWEVERILTEIGYTVNCVMTGDSSYMDIRNLHLADLNLVQCHRSFNYIAEMMQTKYGTPWLKVNFIGLESTNHALRQIARCFGDENLEKQTEIIIERETARILPVLEQYRKVCTGKTAFILQGGSRAHHYQHLLGDLGVKVVVAGYEFAHRDDYEGRQVIPTIKSDTDSKNIPELHLSPDPVMYRDAHAHLKVSKEEYETLKKEIPLSYYEGMYPHMNDGGIMIDDCNHHEFEDLMADVKPDLVFAGVRDKYISHKLGVASKQLHAYDYSGPFAGYNGALIFARDVAHALLTPSWKMIIPPWEQGKTSGSEPHA</sequence>
<evidence type="ECO:0000256" key="3">
    <source>
        <dbReference type="ARBA" id="ARBA00002621"/>
    </source>
</evidence>
<evidence type="ECO:0000256" key="14">
    <source>
        <dbReference type="RuleBase" id="RU004021"/>
    </source>
</evidence>
<dbReference type="GO" id="GO:0005524">
    <property type="term" value="F:ATP binding"/>
    <property type="evidence" value="ECO:0007669"/>
    <property type="project" value="UniProtKB-KW"/>
</dbReference>
<keyword evidence="9 15" id="KW-0560">Oxidoreductase</keyword>
<evidence type="ECO:0000256" key="10">
    <source>
        <dbReference type="ARBA" id="ARBA00023004"/>
    </source>
</evidence>
<dbReference type="EC" id="1.18.6.1" evidence="15"/>
<dbReference type="PROSITE" id="PS00699">
    <property type="entry name" value="NITROGENASE_1_1"/>
    <property type="match status" value="1"/>
</dbReference>
<dbReference type="Gene3D" id="3.40.50.1980">
    <property type="entry name" value="Nitrogenase molybdenum iron protein domain"/>
    <property type="match status" value="4"/>
</dbReference>
<dbReference type="InterPro" id="IPR000510">
    <property type="entry name" value="Nase/OxRdtase_comp1"/>
</dbReference>
<keyword evidence="8" id="KW-0067">ATP-binding</keyword>
<dbReference type="InterPro" id="IPR010143">
    <property type="entry name" value="Nase_comp1_asu"/>
</dbReference>
<proteinExistence type="inferred from homology"/>